<evidence type="ECO:0000313" key="2">
    <source>
        <dbReference type="Proteomes" id="UP000594055"/>
    </source>
</evidence>
<organism evidence="1 2">
    <name type="scientific">uncultured phage cr128_1</name>
    <dbReference type="NCBI Taxonomy" id="2772076"/>
    <lineage>
        <taxon>Viruses</taxon>
        <taxon>Duplodnaviria</taxon>
        <taxon>Heunggongvirae</taxon>
        <taxon>Uroviricota</taxon>
        <taxon>Caudoviricetes</taxon>
        <taxon>Crassvirales</taxon>
        <taxon>Steigviridae</taxon>
        <taxon>Asinivirinae</taxon>
        <taxon>Mahlunavirus</taxon>
        <taxon>Mahlunavirus rarus</taxon>
    </lineage>
</organism>
<dbReference type="EMBL" id="MT774392">
    <property type="protein sequence ID" value="QOR59713.1"/>
    <property type="molecule type" value="Genomic_DNA"/>
</dbReference>
<protein>
    <submittedName>
        <fullName evidence="1">Major capsid protein</fullName>
    </submittedName>
</protein>
<dbReference type="RefSeq" id="YP_010111871.1">
    <property type="nucleotide sequence ID" value="NC_055885.1"/>
</dbReference>
<proteinExistence type="predicted"/>
<name>A0A7M1RZ56_9CAUD</name>
<dbReference type="GeneID" id="65130323"/>
<dbReference type="KEGG" id="vg:65130323"/>
<dbReference type="InterPro" id="IPR056401">
    <property type="entry name" value="Crass_capsid"/>
</dbReference>
<keyword evidence="2" id="KW-1185">Reference proteome</keyword>
<dbReference type="Proteomes" id="UP000594055">
    <property type="component" value="Segment"/>
</dbReference>
<sequence length="67" mass="7596">MKVRDNTWKRCISNIKKNVRNPYTGQKGNPYMSFDEDSAVIHRMATLGICVLDPTRTMSIIPAILQG</sequence>
<reference evidence="1 2" key="1">
    <citation type="submission" date="2020-07" db="EMBL/GenBank/DDBJ databases">
        <title>Taxonomic proposal: Crassvirales, a new order of highly abundant and diverse bacterial viruses.</title>
        <authorList>
            <person name="Shkoporov A.N."/>
            <person name="Stockdale S.R."/>
            <person name="Guerin E."/>
            <person name="Ross R.P."/>
            <person name="Hill C."/>
        </authorList>
    </citation>
    <scope>NUCLEOTIDE SEQUENCE [LARGE SCALE GENOMIC DNA]</scope>
</reference>
<evidence type="ECO:0000313" key="1">
    <source>
        <dbReference type="EMBL" id="QOR59713.1"/>
    </source>
</evidence>
<dbReference type="Pfam" id="PF23898">
    <property type="entry name" value="Crass_capsid"/>
    <property type="match status" value="1"/>
</dbReference>
<accession>A0A7M1RZ56</accession>